<keyword evidence="2" id="KW-1185">Reference proteome</keyword>
<evidence type="ECO:0000313" key="2">
    <source>
        <dbReference type="Proteomes" id="UP000824120"/>
    </source>
</evidence>
<evidence type="ECO:0000313" key="1">
    <source>
        <dbReference type="EMBL" id="KAG5610883.1"/>
    </source>
</evidence>
<gene>
    <name evidence="1" type="ORF">H5410_022164</name>
</gene>
<comment type="caution">
    <text evidence="1">The sequence shown here is derived from an EMBL/GenBank/DDBJ whole genome shotgun (WGS) entry which is preliminary data.</text>
</comment>
<sequence>MEERYFFDVFIERDNLARDFPRIMRRIRELYMESIFAKPAECNLHVVKSSMQIGQQSLGRTLSSPEVSDEEGLGSQRGQICICRPYHSVVSFCRCTRGELRLTRTPFLSTSGCDQDKKA</sequence>
<dbReference type="AlphaFoldDB" id="A0A9J5ZD57"/>
<dbReference type="EMBL" id="JACXVP010000004">
    <property type="protein sequence ID" value="KAG5610883.1"/>
    <property type="molecule type" value="Genomic_DNA"/>
</dbReference>
<reference evidence="1 2" key="1">
    <citation type="submission" date="2020-09" db="EMBL/GenBank/DDBJ databases">
        <title>De no assembly of potato wild relative species, Solanum commersonii.</title>
        <authorList>
            <person name="Cho K."/>
        </authorList>
    </citation>
    <scope>NUCLEOTIDE SEQUENCE [LARGE SCALE GENOMIC DNA]</scope>
    <source>
        <strain evidence="1">LZ3.2</strain>
        <tissue evidence="1">Leaf</tissue>
    </source>
</reference>
<accession>A0A9J5ZD57</accession>
<proteinExistence type="predicted"/>
<organism evidence="1 2">
    <name type="scientific">Solanum commersonii</name>
    <name type="common">Commerson's wild potato</name>
    <name type="synonym">Commerson's nightshade</name>
    <dbReference type="NCBI Taxonomy" id="4109"/>
    <lineage>
        <taxon>Eukaryota</taxon>
        <taxon>Viridiplantae</taxon>
        <taxon>Streptophyta</taxon>
        <taxon>Embryophyta</taxon>
        <taxon>Tracheophyta</taxon>
        <taxon>Spermatophyta</taxon>
        <taxon>Magnoliopsida</taxon>
        <taxon>eudicotyledons</taxon>
        <taxon>Gunneridae</taxon>
        <taxon>Pentapetalae</taxon>
        <taxon>asterids</taxon>
        <taxon>lamiids</taxon>
        <taxon>Solanales</taxon>
        <taxon>Solanaceae</taxon>
        <taxon>Solanoideae</taxon>
        <taxon>Solaneae</taxon>
        <taxon>Solanum</taxon>
    </lineage>
</organism>
<protein>
    <submittedName>
        <fullName evidence="1">Uncharacterized protein</fullName>
    </submittedName>
</protein>
<name>A0A9J5ZD57_SOLCO</name>
<dbReference type="Proteomes" id="UP000824120">
    <property type="component" value="Chromosome 4"/>
</dbReference>